<feature type="domain" description="(S)-ureidoglycine aminohydrolase cupin" evidence="1">
    <location>
        <begin position="44"/>
        <end position="110"/>
    </location>
</feature>
<reference evidence="2 3" key="1">
    <citation type="journal article" date="2018" name="Nat. Biotechnol.">
        <title>A standardized bacterial taxonomy based on genome phylogeny substantially revises the tree of life.</title>
        <authorList>
            <person name="Parks D.H."/>
            <person name="Chuvochina M."/>
            <person name="Waite D.W."/>
            <person name="Rinke C."/>
            <person name="Skarshewski A."/>
            <person name="Chaumeil P.A."/>
            <person name="Hugenholtz P."/>
        </authorList>
    </citation>
    <scope>NUCLEOTIDE SEQUENCE [LARGE SCALE GENOMIC DNA]</scope>
    <source>
        <strain evidence="2">UBA8739</strain>
    </source>
</reference>
<comment type="caution">
    <text evidence="2">The sequence shown here is derived from an EMBL/GenBank/DDBJ whole genome shotgun (WGS) entry which is preliminary data.</text>
</comment>
<evidence type="ECO:0000313" key="2">
    <source>
        <dbReference type="EMBL" id="HAE46590.1"/>
    </source>
</evidence>
<dbReference type="AlphaFoldDB" id="A0A3B9IFP3"/>
<dbReference type="InterPro" id="IPR008579">
    <property type="entry name" value="UGlyAH_Cupin_dom"/>
</dbReference>
<evidence type="ECO:0000313" key="3">
    <source>
        <dbReference type="Proteomes" id="UP000257706"/>
    </source>
</evidence>
<proteinExistence type="predicted"/>
<dbReference type="EMBL" id="DMAI01000067">
    <property type="protein sequence ID" value="HAE46590.1"/>
    <property type="molecule type" value="Genomic_DNA"/>
</dbReference>
<dbReference type="CDD" id="cd02227">
    <property type="entry name" value="cupin_TM1112-like"/>
    <property type="match status" value="1"/>
</dbReference>
<name>A0A3B9IFP3_9PROT</name>
<accession>A0A3B9IFP3</accession>
<dbReference type="Gene3D" id="2.60.120.10">
    <property type="entry name" value="Jelly Rolls"/>
    <property type="match status" value="1"/>
</dbReference>
<dbReference type="Pfam" id="PF05899">
    <property type="entry name" value="Cupin_3"/>
    <property type="match status" value="1"/>
</dbReference>
<dbReference type="PANTHER" id="PTHR40943">
    <property type="entry name" value="CYTOPLASMIC PROTEIN-RELATED"/>
    <property type="match status" value="1"/>
</dbReference>
<protein>
    <submittedName>
        <fullName evidence="2">Cupin</fullName>
    </submittedName>
</protein>
<dbReference type="SUPFAM" id="SSF51182">
    <property type="entry name" value="RmlC-like cupins"/>
    <property type="match status" value="1"/>
</dbReference>
<evidence type="ECO:0000259" key="1">
    <source>
        <dbReference type="Pfam" id="PF05899"/>
    </source>
</evidence>
<dbReference type="InterPro" id="IPR011051">
    <property type="entry name" value="RmlC_Cupin_sf"/>
</dbReference>
<organism evidence="2 3">
    <name type="scientific">Tistrella mobilis</name>
    <dbReference type="NCBI Taxonomy" id="171437"/>
    <lineage>
        <taxon>Bacteria</taxon>
        <taxon>Pseudomonadati</taxon>
        <taxon>Pseudomonadota</taxon>
        <taxon>Alphaproteobacteria</taxon>
        <taxon>Geminicoccales</taxon>
        <taxon>Geminicoccaceae</taxon>
        <taxon>Tistrella</taxon>
    </lineage>
</organism>
<dbReference type="InterPro" id="IPR014710">
    <property type="entry name" value="RmlC-like_jellyroll"/>
</dbReference>
<dbReference type="Proteomes" id="UP000257706">
    <property type="component" value="Unassembled WGS sequence"/>
</dbReference>
<sequence>MALLTMLEIDGIEPERSTPNPANVLEGAPVFRTWSVEERPDGLAAGLWEATPGKWRFVSDCWEYCRIRSGLSIITEDGGAARRVGPGDAVILQEGFTGTWEVVETTLKDYVVKT</sequence>
<dbReference type="PANTHER" id="PTHR40943:SF1">
    <property type="entry name" value="CYTOPLASMIC PROTEIN"/>
    <property type="match status" value="1"/>
</dbReference>
<gene>
    <name evidence="2" type="ORF">DCK97_04145</name>
</gene>